<dbReference type="PANTHER" id="PTHR34512:SF30">
    <property type="entry name" value="OUTER MEMBRANE PROTEIN ASSEMBLY FACTOR BAMB"/>
    <property type="match status" value="1"/>
</dbReference>
<dbReference type="Pfam" id="PF13360">
    <property type="entry name" value="PQQ_2"/>
    <property type="match status" value="1"/>
</dbReference>
<organism evidence="2">
    <name type="scientific">marine metagenome</name>
    <dbReference type="NCBI Taxonomy" id="408172"/>
    <lineage>
        <taxon>unclassified sequences</taxon>
        <taxon>metagenomes</taxon>
        <taxon>ecological metagenomes</taxon>
    </lineage>
</organism>
<evidence type="ECO:0000259" key="1">
    <source>
        <dbReference type="Pfam" id="PF13360"/>
    </source>
</evidence>
<dbReference type="Gene3D" id="2.130.10.10">
    <property type="entry name" value="YVTN repeat-like/Quinoprotein amine dehydrogenase"/>
    <property type="match status" value="1"/>
</dbReference>
<feature type="non-terminal residue" evidence="2">
    <location>
        <position position="256"/>
    </location>
</feature>
<dbReference type="InterPro" id="IPR002372">
    <property type="entry name" value="PQQ_rpt_dom"/>
</dbReference>
<sequence>VVGERIYLATADEDEMFQAVLCIDKANGKVVWQTKVHEGQFAIGLNKNASHAGTAVVHDGERLFVNFVIGNQAYATALGLDGKILWQKPIGKYRVHQGYGSSPMVYRDIVVVKADTKIGGTICGLDKKTGREIWRQERPKIPNYTTPIVVEAAGRLQMVFCGCELITSLDPLTGKKLWEVPGSTQECVSTLITDGTHIFVSGGWPKNHTAAIVADGSGKVAWQNTARVYVPSMLIRDGFLYVTMDAGFAICWDAKT</sequence>
<dbReference type="SUPFAM" id="SSF50998">
    <property type="entry name" value="Quinoprotein alcohol dehydrogenase-like"/>
    <property type="match status" value="1"/>
</dbReference>
<dbReference type="InterPro" id="IPR011047">
    <property type="entry name" value="Quinoprotein_ADH-like_sf"/>
</dbReference>
<dbReference type="InterPro" id="IPR015943">
    <property type="entry name" value="WD40/YVTN_repeat-like_dom_sf"/>
</dbReference>
<dbReference type="AlphaFoldDB" id="A0A382ZM53"/>
<proteinExistence type="predicted"/>
<feature type="non-terminal residue" evidence="2">
    <location>
        <position position="1"/>
    </location>
</feature>
<gene>
    <name evidence="2" type="ORF">METZ01_LOCUS449385</name>
</gene>
<dbReference type="PANTHER" id="PTHR34512">
    <property type="entry name" value="CELL SURFACE PROTEIN"/>
    <property type="match status" value="1"/>
</dbReference>
<protein>
    <recommendedName>
        <fullName evidence="1">Pyrrolo-quinoline quinone repeat domain-containing protein</fullName>
    </recommendedName>
</protein>
<evidence type="ECO:0000313" key="2">
    <source>
        <dbReference type="EMBL" id="SVD96531.1"/>
    </source>
</evidence>
<accession>A0A382ZM53</accession>
<reference evidence="2" key="1">
    <citation type="submission" date="2018-05" db="EMBL/GenBank/DDBJ databases">
        <authorList>
            <person name="Lanie J.A."/>
            <person name="Ng W.-L."/>
            <person name="Kazmierczak K.M."/>
            <person name="Andrzejewski T.M."/>
            <person name="Davidsen T.M."/>
            <person name="Wayne K.J."/>
            <person name="Tettelin H."/>
            <person name="Glass J.I."/>
            <person name="Rusch D."/>
            <person name="Podicherti R."/>
            <person name="Tsui H.-C.T."/>
            <person name="Winkler M.E."/>
        </authorList>
    </citation>
    <scope>NUCLEOTIDE SEQUENCE</scope>
</reference>
<dbReference type="EMBL" id="UINC01185028">
    <property type="protein sequence ID" value="SVD96531.1"/>
    <property type="molecule type" value="Genomic_DNA"/>
</dbReference>
<feature type="domain" description="Pyrrolo-quinoline quinone repeat" evidence="1">
    <location>
        <begin position="19"/>
        <end position="256"/>
    </location>
</feature>
<name>A0A382ZM53_9ZZZZ</name>